<evidence type="ECO:0000313" key="1">
    <source>
        <dbReference type="EMBL" id="KYZ75896.1"/>
    </source>
</evidence>
<gene>
    <name evidence="1" type="ORF">AXX12_11930</name>
</gene>
<reference evidence="1 2" key="1">
    <citation type="submission" date="2016-02" db="EMBL/GenBank/DDBJ databases">
        <title>Anaerosporomusa subterraneum gen. nov., sp. nov., a spore-forming obligate anaerobe isolated from saprolite.</title>
        <authorList>
            <person name="Choi J.K."/>
            <person name="Shah M."/>
            <person name="Yee N."/>
        </authorList>
    </citation>
    <scope>NUCLEOTIDE SEQUENCE [LARGE SCALE GENOMIC DNA]</scope>
    <source>
        <strain evidence="1 2">RU4</strain>
    </source>
</reference>
<dbReference type="EMBL" id="LSGP01000020">
    <property type="protein sequence ID" value="KYZ75896.1"/>
    <property type="molecule type" value="Genomic_DNA"/>
</dbReference>
<dbReference type="PANTHER" id="PTHR35792">
    <property type="entry name" value="GENERAL STRESS PROTEIN"/>
    <property type="match status" value="1"/>
</dbReference>
<name>A0A154BPM7_ANASB</name>
<accession>A0A154BPM7</accession>
<comment type="caution">
    <text evidence="1">The sequence shown here is derived from an EMBL/GenBank/DDBJ whole genome shotgun (WGS) entry which is preliminary data.</text>
</comment>
<dbReference type="PANTHER" id="PTHR35792:SF2">
    <property type="entry name" value="GENERAL STRESS PROTEIN"/>
    <property type="match status" value="1"/>
</dbReference>
<sequence length="103" mass="10802">MSIMGILEKTKKARENKARKKVLAGLAVGAVVGAAAGVLLAPKSGKEIREDIANAAAKFPEKAKEIAELGKAKLEEVNKCLKEGKEITAADLETAATQVSDKE</sequence>
<evidence type="ECO:0008006" key="3">
    <source>
        <dbReference type="Google" id="ProtNLM"/>
    </source>
</evidence>
<keyword evidence="2" id="KW-1185">Reference proteome</keyword>
<evidence type="ECO:0000313" key="2">
    <source>
        <dbReference type="Proteomes" id="UP000076268"/>
    </source>
</evidence>
<dbReference type="STRING" id="1794912.AXX12_11930"/>
<dbReference type="Proteomes" id="UP000076268">
    <property type="component" value="Unassembled WGS sequence"/>
</dbReference>
<proteinExistence type="predicted"/>
<dbReference type="AlphaFoldDB" id="A0A154BPM7"/>
<dbReference type="RefSeq" id="WP_066243855.1">
    <property type="nucleotide sequence ID" value="NZ_LSGP01000020.1"/>
</dbReference>
<protein>
    <recommendedName>
        <fullName evidence="3">General stress protein</fullName>
    </recommendedName>
</protein>
<organism evidence="1 2">
    <name type="scientific">Anaerosporomusa subterranea</name>
    <dbReference type="NCBI Taxonomy" id="1794912"/>
    <lineage>
        <taxon>Bacteria</taxon>
        <taxon>Bacillati</taxon>
        <taxon>Bacillota</taxon>
        <taxon>Negativicutes</taxon>
        <taxon>Acetonemataceae</taxon>
        <taxon>Anaerosporomusa</taxon>
    </lineage>
</organism>
<dbReference type="InterPro" id="IPR024623">
    <property type="entry name" value="YtxH"/>
</dbReference>
<dbReference type="Pfam" id="PF12732">
    <property type="entry name" value="YtxH"/>
    <property type="match status" value="1"/>
</dbReference>
<dbReference type="InterPro" id="IPR052928">
    <property type="entry name" value="Desiccation-related_membrane"/>
</dbReference>